<evidence type="ECO:0000256" key="4">
    <source>
        <dbReference type="ARBA" id="ARBA00023136"/>
    </source>
</evidence>
<evidence type="ECO:0000259" key="6">
    <source>
        <dbReference type="Pfam" id="PF01699"/>
    </source>
</evidence>
<keyword evidence="8" id="KW-1185">Reference proteome</keyword>
<evidence type="ECO:0000256" key="2">
    <source>
        <dbReference type="ARBA" id="ARBA00022692"/>
    </source>
</evidence>
<feature type="transmembrane region" description="Helical" evidence="5">
    <location>
        <begin position="24"/>
        <end position="47"/>
    </location>
</feature>
<dbReference type="Proteomes" id="UP000255355">
    <property type="component" value="Unassembled WGS sequence"/>
</dbReference>
<dbReference type="Pfam" id="PF01699">
    <property type="entry name" value="Na_Ca_ex"/>
    <property type="match status" value="2"/>
</dbReference>
<feature type="transmembrane region" description="Helical" evidence="5">
    <location>
        <begin position="94"/>
        <end position="112"/>
    </location>
</feature>
<feature type="transmembrane region" description="Helical" evidence="5">
    <location>
        <begin position="191"/>
        <end position="209"/>
    </location>
</feature>
<feature type="transmembrane region" description="Helical" evidence="5">
    <location>
        <begin position="167"/>
        <end position="185"/>
    </location>
</feature>
<dbReference type="Gene3D" id="1.20.1420.30">
    <property type="entry name" value="NCX, central ion-binding region"/>
    <property type="match status" value="1"/>
</dbReference>
<dbReference type="AlphaFoldDB" id="A0A370GL87"/>
<dbReference type="GO" id="GO:0006874">
    <property type="term" value="P:intracellular calcium ion homeostasis"/>
    <property type="evidence" value="ECO:0007669"/>
    <property type="project" value="TreeGrafter"/>
</dbReference>
<evidence type="ECO:0000256" key="5">
    <source>
        <dbReference type="SAM" id="Phobius"/>
    </source>
</evidence>
<dbReference type="GO" id="GO:0008273">
    <property type="term" value="F:calcium, potassium:sodium antiporter activity"/>
    <property type="evidence" value="ECO:0007669"/>
    <property type="project" value="TreeGrafter"/>
</dbReference>
<dbReference type="InterPro" id="IPR004837">
    <property type="entry name" value="NaCa_Exmemb"/>
</dbReference>
<comment type="subcellular location">
    <subcellularLocation>
        <location evidence="1">Membrane</location>
        <topology evidence="1">Multi-pass membrane protein</topology>
    </subcellularLocation>
</comment>
<feature type="transmembrane region" description="Helical" evidence="5">
    <location>
        <begin position="264"/>
        <end position="281"/>
    </location>
</feature>
<feature type="transmembrane region" description="Helical" evidence="5">
    <location>
        <begin position="288"/>
        <end position="307"/>
    </location>
</feature>
<dbReference type="InterPro" id="IPR004481">
    <property type="entry name" value="K/Na/Ca-exchanger"/>
</dbReference>
<evidence type="ECO:0000256" key="1">
    <source>
        <dbReference type="ARBA" id="ARBA00004141"/>
    </source>
</evidence>
<dbReference type="GO" id="GO:0005262">
    <property type="term" value="F:calcium channel activity"/>
    <property type="evidence" value="ECO:0007669"/>
    <property type="project" value="TreeGrafter"/>
</dbReference>
<feature type="transmembrane region" description="Helical" evidence="5">
    <location>
        <begin position="67"/>
        <end position="87"/>
    </location>
</feature>
<keyword evidence="2 5" id="KW-0812">Transmembrane</keyword>
<protein>
    <submittedName>
        <fullName evidence="7">Cation:H+ antiporter</fullName>
    </submittedName>
</protein>
<gene>
    <name evidence="7" type="ORF">DFR68_11748</name>
</gene>
<dbReference type="NCBIfam" id="TIGR00367">
    <property type="entry name" value="calcium/sodium antiporter"/>
    <property type="match status" value="1"/>
</dbReference>
<comment type="caution">
    <text evidence="7">The sequence shown here is derived from an EMBL/GenBank/DDBJ whole genome shotgun (WGS) entry which is preliminary data.</text>
</comment>
<feature type="domain" description="Sodium/calcium exchanger membrane region" evidence="6">
    <location>
        <begin position="2"/>
        <end position="131"/>
    </location>
</feature>
<name>A0A370GL87_9NOCA</name>
<keyword evidence="3 5" id="KW-1133">Transmembrane helix</keyword>
<feature type="domain" description="Sodium/calcium exchanger membrane region" evidence="6">
    <location>
        <begin position="170"/>
        <end position="303"/>
    </location>
</feature>
<keyword evidence="4 5" id="KW-0472">Membrane</keyword>
<dbReference type="PANTHER" id="PTHR10846:SF8">
    <property type="entry name" value="INNER MEMBRANE PROTEIN YRBG"/>
    <property type="match status" value="1"/>
</dbReference>
<proteinExistence type="predicted"/>
<dbReference type="GO" id="GO:0005886">
    <property type="term" value="C:plasma membrane"/>
    <property type="evidence" value="ECO:0007669"/>
    <property type="project" value="TreeGrafter"/>
</dbReference>
<feature type="transmembrane region" description="Helical" evidence="5">
    <location>
        <begin position="230"/>
        <end position="252"/>
    </location>
</feature>
<accession>A0A370GL87</accession>
<dbReference type="PANTHER" id="PTHR10846">
    <property type="entry name" value="SODIUM/POTASSIUM/CALCIUM EXCHANGER"/>
    <property type="match status" value="1"/>
</dbReference>
<evidence type="ECO:0000313" key="7">
    <source>
        <dbReference type="EMBL" id="RDI44431.1"/>
    </source>
</evidence>
<dbReference type="InterPro" id="IPR044880">
    <property type="entry name" value="NCX_ion-bd_dom_sf"/>
</dbReference>
<feature type="transmembrane region" description="Helical" evidence="5">
    <location>
        <begin position="118"/>
        <end position="135"/>
    </location>
</feature>
<evidence type="ECO:0000313" key="8">
    <source>
        <dbReference type="Proteomes" id="UP000255355"/>
    </source>
</evidence>
<sequence length="309" mass="31701">MIVLPYAADQLVLGSAHVARRLRIAPVVVGVIVIGLGTSAPEFLVSGTAAAHGDTGIALGNLIGSNILNITLVLGVAAAIRVVVVSATVVDREIVLSLVSVAAFAVLAAIGLTWWGGLVLSIAAVVALVLLVRWARTDHANQSVAEQAAEFSAEPDASRRPSMRGEVVRALLGLAGVLLGAQLLVTNAAGMAARFGVPEIVIGFTLVALGTSLPELMTTVQAQRRGETDLLVGNLFGSNLFNSLIGGGVVGVLSGTASPVRPHAGVLIAMVAVSVLAWLLLRRNFRITRIGSVILLGCYVLTVPVLLGT</sequence>
<organism evidence="7 8">
    <name type="scientific">Nocardia mexicana</name>
    <dbReference type="NCBI Taxonomy" id="279262"/>
    <lineage>
        <taxon>Bacteria</taxon>
        <taxon>Bacillati</taxon>
        <taxon>Actinomycetota</taxon>
        <taxon>Actinomycetes</taxon>
        <taxon>Mycobacteriales</taxon>
        <taxon>Nocardiaceae</taxon>
        <taxon>Nocardia</taxon>
    </lineage>
</organism>
<dbReference type="EMBL" id="QQAZ01000017">
    <property type="protein sequence ID" value="RDI44431.1"/>
    <property type="molecule type" value="Genomic_DNA"/>
</dbReference>
<evidence type="ECO:0000256" key="3">
    <source>
        <dbReference type="ARBA" id="ARBA00022989"/>
    </source>
</evidence>
<reference evidence="7 8" key="1">
    <citation type="submission" date="2018-07" db="EMBL/GenBank/DDBJ databases">
        <title>Genomic Encyclopedia of Type Strains, Phase IV (KMG-IV): sequencing the most valuable type-strain genomes for metagenomic binning, comparative biology and taxonomic classification.</title>
        <authorList>
            <person name="Goeker M."/>
        </authorList>
    </citation>
    <scope>NUCLEOTIDE SEQUENCE [LARGE SCALE GENOMIC DNA]</scope>
    <source>
        <strain evidence="7 8">DSM 44952</strain>
    </source>
</reference>